<dbReference type="GO" id="GO:0005886">
    <property type="term" value="C:plasma membrane"/>
    <property type="evidence" value="ECO:0007669"/>
    <property type="project" value="TreeGrafter"/>
</dbReference>
<dbReference type="EC" id="2.7.7.65" evidence="1"/>
<dbReference type="InterPro" id="IPR029787">
    <property type="entry name" value="Nucleotide_cyclase"/>
</dbReference>
<dbReference type="CDD" id="cd01949">
    <property type="entry name" value="GGDEF"/>
    <property type="match status" value="1"/>
</dbReference>
<keyword evidence="3" id="KW-0597">Phosphoprotein</keyword>
<accession>U5NEN8</accession>
<sequence length="314" mass="34351">MNESPPLPVVLIVDDVPANIRVLAEALRPQYRVQVATSGQGALDVIARQGVPDLVLLDIMMPDMDGYEVCRRLKQESATVGVPVVFVTARTDLVDEELGLRLGAVDYITKPFHIPVVLARVRNHIALKQKADLLEKFALLDGLTNIPNRRSFDESLDREWKRAQRASQALGLIMIDIDHFKRYNDRLGHGAGDDCLRTVASTLAAACTRPGDIVARYGGEEFVVLLPDTGEEGVALIAERLRKQIEDLRIPHACPDVAVWVTISLGAESIVPHVGDSPFALLDGADRRLYTAKSDGRNCVCSAWSGVAQRSGAF</sequence>
<feature type="domain" description="Response regulatory" evidence="4">
    <location>
        <begin position="9"/>
        <end position="125"/>
    </location>
</feature>
<dbReference type="GO" id="GO:1902201">
    <property type="term" value="P:negative regulation of bacterial-type flagellum-dependent cell motility"/>
    <property type="evidence" value="ECO:0007669"/>
    <property type="project" value="TreeGrafter"/>
</dbReference>
<feature type="modified residue" description="4-aspartylphosphate" evidence="3">
    <location>
        <position position="58"/>
    </location>
</feature>
<feature type="domain" description="GGDEF" evidence="5">
    <location>
        <begin position="168"/>
        <end position="305"/>
    </location>
</feature>
<gene>
    <name evidence="6" type="primary">pleD-4</name>
    <name evidence="6" type="ORF">Cenrod_2648</name>
</gene>
<dbReference type="CDD" id="cd19920">
    <property type="entry name" value="REC_PA4781-like"/>
    <property type="match status" value="1"/>
</dbReference>
<dbReference type="PANTHER" id="PTHR45138:SF9">
    <property type="entry name" value="DIGUANYLATE CYCLASE DGCM-RELATED"/>
    <property type="match status" value="1"/>
</dbReference>
<dbReference type="Gene3D" id="3.30.70.270">
    <property type="match status" value="1"/>
</dbReference>
<dbReference type="SMART" id="SM00267">
    <property type="entry name" value="GGDEF"/>
    <property type="match status" value="1"/>
</dbReference>
<dbReference type="SUPFAM" id="SSF55073">
    <property type="entry name" value="Nucleotide cyclase"/>
    <property type="match status" value="1"/>
</dbReference>
<evidence type="ECO:0000259" key="4">
    <source>
        <dbReference type="PROSITE" id="PS50110"/>
    </source>
</evidence>
<proteinExistence type="predicted"/>
<dbReference type="InterPro" id="IPR000160">
    <property type="entry name" value="GGDEF_dom"/>
</dbReference>
<name>U5NEN8_9BURK</name>
<dbReference type="GO" id="GO:0052621">
    <property type="term" value="F:diguanylate cyclase activity"/>
    <property type="evidence" value="ECO:0007669"/>
    <property type="project" value="UniProtKB-EC"/>
</dbReference>
<dbReference type="InterPro" id="IPR043128">
    <property type="entry name" value="Rev_trsase/Diguanyl_cyclase"/>
</dbReference>
<keyword evidence="7" id="KW-1185">Reference proteome</keyword>
<dbReference type="NCBIfam" id="TIGR00254">
    <property type="entry name" value="GGDEF"/>
    <property type="match status" value="1"/>
</dbReference>
<dbReference type="InterPro" id="IPR001789">
    <property type="entry name" value="Sig_transdc_resp-reg_receiver"/>
</dbReference>
<comment type="catalytic activity">
    <reaction evidence="2">
        <text>2 GTP = 3',3'-c-di-GMP + 2 diphosphate</text>
        <dbReference type="Rhea" id="RHEA:24898"/>
        <dbReference type="ChEBI" id="CHEBI:33019"/>
        <dbReference type="ChEBI" id="CHEBI:37565"/>
        <dbReference type="ChEBI" id="CHEBI:58805"/>
        <dbReference type="EC" id="2.7.7.65"/>
    </reaction>
</comment>
<dbReference type="Proteomes" id="UP000017184">
    <property type="component" value="Chromosome"/>
</dbReference>
<dbReference type="eggNOG" id="COG3706">
    <property type="taxonomic scope" value="Bacteria"/>
</dbReference>
<dbReference type="SUPFAM" id="SSF52172">
    <property type="entry name" value="CheY-like"/>
    <property type="match status" value="1"/>
</dbReference>
<dbReference type="FunFam" id="3.30.70.270:FF:000001">
    <property type="entry name" value="Diguanylate cyclase domain protein"/>
    <property type="match status" value="1"/>
</dbReference>
<dbReference type="OrthoDB" id="9813903at2"/>
<organism evidence="6 7">
    <name type="scientific">Candidatus Symbiobacter mobilis CR</name>
    <dbReference type="NCBI Taxonomy" id="946483"/>
    <lineage>
        <taxon>Bacteria</taxon>
        <taxon>Pseudomonadati</taxon>
        <taxon>Pseudomonadota</taxon>
        <taxon>Betaproteobacteria</taxon>
        <taxon>Burkholderiales</taxon>
        <taxon>Comamonadaceae</taxon>
    </lineage>
</organism>
<dbReference type="InterPro" id="IPR011006">
    <property type="entry name" value="CheY-like_superfamily"/>
</dbReference>
<dbReference type="GO" id="GO:0043709">
    <property type="term" value="P:cell adhesion involved in single-species biofilm formation"/>
    <property type="evidence" value="ECO:0007669"/>
    <property type="project" value="TreeGrafter"/>
</dbReference>
<dbReference type="EMBL" id="CP004885">
    <property type="protein sequence ID" value="AGX88698.1"/>
    <property type="molecule type" value="Genomic_DNA"/>
</dbReference>
<protein>
    <recommendedName>
        <fullName evidence="1">diguanylate cyclase</fullName>
        <ecNumber evidence="1">2.7.7.65</ecNumber>
    </recommendedName>
</protein>
<evidence type="ECO:0000313" key="6">
    <source>
        <dbReference type="EMBL" id="AGX88698.1"/>
    </source>
</evidence>
<dbReference type="KEGG" id="cbx:Cenrod_2648"/>
<dbReference type="InterPro" id="IPR050469">
    <property type="entry name" value="Diguanylate_Cyclase"/>
</dbReference>
<evidence type="ECO:0000256" key="3">
    <source>
        <dbReference type="PROSITE-ProRule" id="PRU00169"/>
    </source>
</evidence>
<dbReference type="Pfam" id="PF00072">
    <property type="entry name" value="Response_reg"/>
    <property type="match status" value="1"/>
</dbReference>
<dbReference type="AlphaFoldDB" id="U5NEN8"/>
<dbReference type="STRING" id="946483.Cenrod_2648"/>
<dbReference type="PROSITE" id="PS50887">
    <property type="entry name" value="GGDEF"/>
    <property type="match status" value="1"/>
</dbReference>
<evidence type="ECO:0000313" key="7">
    <source>
        <dbReference type="Proteomes" id="UP000017184"/>
    </source>
</evidence>
<dbReference type="RefSeq" id="WP_022776633.1">
    <property type="nucleotide sequence ID" value="NC_022576.1"/>
</dbReference>
<dbReference type="SMART" id="SM00448">
    <property type="entry name" value="REC"/>
    <property type="match status" value="1"/>
</dbReference>
<dbReference type="PROSITE" id="PS50110">
    <property type="entry name" value="RESPONSE_REGULATORY"/>
    <property type="match status" value="1"/>
</dbReference>
<evidence type="ECO:0000259" key="5">
    <source>
        <dbReference type="PROSITE" id="PS50887"/>
    </source>
</evidence>
<dbReference type="Gene3D" id="3.40.50.2300">
    <property type="match status" value="1"/>
</dbReference>
<dbReference type="GO" id="GO:0000160">
    <property type="term" value="P:phosphorelay signal transduction system"/>
    <property type="evidence" value="ECO:0007669"/>
    <property type="project" value="InterPro"/>
</dbReference>
<dbReference type="HOGENOM" id="CLU_000445_11_28_4"/>
<dbReference type="PANTHER" id="PTHR45138">
    <property type="entry name" value="REGULATORY COMPONENTS OF SENSORY TRANSDUCTION SYSTEM"/>
    <property type="match status" value="1"/>
</dbReference>
<dbReference type="Pfam" id="PF00990">
    <property type="entry name" value="GGDEF"/>
    <property type="match status" value="1"/>
</dbReference>
<evidence type="ECO:0000256" key="2">
    <source>
        <dbReference type="ARBA" id="ARBA00034247"/>
    </source>
</evidence>
<evidence type="ECO:0000256" key="1">
    <source>
        <dbReference type="ARBA" id="ARBA00012528"/>
    </source>
</evidence>
<reference evidence="6 7" key="1">
    <citation type="journal article" date="2013" name="Genome Biol.">
        <title>Genomic analysis reveals key aspects of prokaryotic symbiosis in the phototrophic consortium "Chlorochromatium aggregatum".</title>
        <authorList>
            <person name="Liu Z."/>
            <person name="Muller J."/>
            <person name="Li T."/>
            <person name="Alvey R.M."/>
            <person name="Vogl K."/>
            <person name="Frigaard N.U."/>
            <person name="Rockwell N.C."/>
            <person name="Boyd E.S."/>
            <person name="Tomsho L.P."/>
            <person name="Schuster S.C."/>
            <person name="Henke P."/>
            <person name="Rohde M."/>
            <person name="Overmann J."/>
            <person name="Bryant D.A."/>
        </authorList>
    </citation>
    <scope>NUCLEOTIDE SEQUENCE [LARGE SCALE GENOMIC DNA]</scope>
    <source>
        <strain evidence="6">CR</strain>
    </source>
</reference>